<comment type="caution">
    <text evidence="1">The sequence shown here is derived from an EMBL/GenBank/DDBJ whole genome shotgun (WGS) entry which is preliminary data.</text>
</comment>
<protein>
    <submittedName>
        <fullName evidence="1">Uncharacterized protein</fullName>
    </submittedName>
</protein>
<evidence type="ECO:0000313" key="2">
    <source>
        <dbReference type="Proteomes" id="UP000578077"/>
    </source>
</evidence>
<dbReference type="AlphaFoldDB" id="A0A841E685"/>
<organism evidence="1 2">
    <name type="scientific">Streptomonospora salina</name>
    <dbReference type="NCBI Taxonomy" id="104205"/>
    <lineage>
        <taxon>Bacteria</taxon>
        <taxon>Bacillati</taxon>
        <taxon>Actinomycetota</taxon>
        <taxon>Actinomycetes</taxon>
        <taxon>Streptosporangiales</taxon>
        <taxon>Nocardiopsidaceae</taxon>
        <taxon>Streptomonospora</taxon>
    </lineage>
</organism>
<name>A0A841E685_9ACTN</name>
<evidence type="ECO:0000313" key="1">
    <source>
        <dbReference type="EMBL" id="MBB5996663.1"/>
    </source>
</evidence>
<dbReference type="Proteomes" id="UP000578077">
    <property type="component" value="Unassembled WGS sequence"/>
</dbReference>
<sequence>MRDADIDALMDVLLMIEATTAPRQDAPGSSTVRISVRRSRPRPLRWESSVRGPCCHRRVIAWADMSNARGAEATCGR</sequence>
<accession>A0A841E685</accession>
<keyword evidence="2" id="KW-1185">Reference proteome</keyword>
<reference evidence="1 2" key="1">
    <citation type="submission" date="2020-08" db="EMBL/GenBank/DDBJ databases">
        <title>Sequencing the genomes of 1000 actinobacteria strains.</title>
        <authorList>
            <person name="Klenk H.-P."/>
        </authorList>
    </citation>
    <scope>NUCLEOTIDE SEQUENCE [LARGE SCALE GENOMIC DNA]</scope>
    <source>
        <strain evidence="1 2">DSM 44593</strain>
    </source>
</reference>
<proteinExistence type="predicted"/>
<dbReference type="EMBL" id="JACHLY010000001">
    <property type="protein sequence ID" value="MBB5996663.1"/>
    <property type="molecule type" value="Genomic_DNA"/>
</dbReference>
<gene>
    <name evidence="1" type="ORF">HNR25_000414</name>
</gene>